<dbReference type="InterPro" id="IPR036413">
    <property type="entry name" value="YaeB-like_sf"/>
</dbReference>
<keyword evidence="6" id="KW-1185">Reference proteome</keyword>
<dbReference type="InterPro" id="IPR040372">
    <property type="entry name" value="YaeB-like"/>
</dbReference>
<dbReference type="NCBIfam" id="TIGR00104">
    <property type="entry name" value="tRNA_TsaA"/>
    <property type="match status" value="1"/>
</dbReference>
<feature type="domain" description="TsaA-like" evidence="4">
    <location>
        <begin position="10"/>
        <end position="140"/>
    </location>
</feature>
<proteinExistence type="inferred from homology"/>
<dbReference type="InterPro" id="IPR036414">
    <property type="entry name" value="YaeB_N_sf"/>
</dbReference>
<dbReference type="Gene3D" id="2.40.30.70">
    <property type="entry name" value="YaeB-like"/>
    <property type="match status" value="1"/>
</dbReference>
<evidence type="ECO:0000256" key="2">
    <source>
        <dbReference type="ARBA" id="ARBA00033753"/>
    </source>
</evidence>
<protein>
    <submittedName>
        <fullName evidence="5">tRNA (N6-threonylcarbamoyladenosine(37)-N6)-methyltransferase TrmO</fullName>
    </submittedName>
</protein>
<dbReference type="SUPFAM" id="SSF118196">
    <property type="entry name" value="YaeB-like"/>
    <property type="match status" value="1"/>
</dbReference>
<dbReference type="CDD" id="cd09281">
    <property type="entry name" value="UPF0066"/>
    <property type="match status" value="1"/>
</dbReference>
<dbReference type="Proteomes" id="UP001235874">
    <property type="component" value="Chromosome"/>
</dbReference>
<dbReference type="EMBL" id="CP130472">
    <property type="protein sequence ID" value="WLS43744.1"/>
    <property type="molecule type" value="Genomic_DNA"/>
</dbReference>
<dbReference type="InterPro" id="IPR023370">
    <property type="entry name" value="TrmO-like_N"/>
</dbReference>
<dbReference type="AlphaFoldDB" id="A0AAJ6HT10"/>
<evidence type="ECO:0000313" key="6">
    <source>
        <dbReference type="Proteomes" id="UP001235874"/>
    </source>
</evidence>
<comment type="similarity">
    <text evidence="2">Belongs to the tRNA methyltransferase O family.</text>
</comment>
<name>A0AAJ6HT10_9ACTN</name>
<evidence type="ECO:0000256" key="1">
    <source>
        <dbReference type="ARBA" id="ARBA00022691"/>
    </source>
</evidence>
<dbReference type="KEGG" id="mprn:Q3V37_20320"/>
<reference evidence="5 6" key="1">
    <citation type="submission" date="2023-07" db="EMBL/GenBank/DDBJ databases">
        <title>Micromonospora profundi TRM 95458 converts glycerol to a new osmotic compound.</title>
        <authorList>
            <person name="Lu D."/>
        </authorList>
    </citation>
    <scope>NUCLEOTIDE SEQUENCE [LARGE SCALE GENOMIC DNA]</scope>
    <source>
        <strain evidence="5 6">TRM95458</strain>
    </source>
</reference>
<dbReference type="Pfam" id="PF01980">
    <property type="entry name" value="TrmO_N"/>
    <property type="match status" value="1"/>
</dbReference>
<feature type="region of interest" description="Disordered" evidence="3">
    <location>
        <begin position="77"/>
        <end position="96"/>
    </location>
</feature>
<keyword evidence="1" id="KW-0949">S-adenosyl-L-methionine</keyword>
<gene>
    <name evidence="5" type="primary">tsaA</name>
    <name evidence="5" type="ORF">Q3V37_20320</name>
</gene>
<sequence>MADTDEAYVLRPVGRVVSPLTDAASAPRQGDEGTPAAWLVFDTSVERALRDLSVGAELLVLTWLDRARRDVLAVHPRGDESRPETGVFSTRSPHRPNPIGLHRVRVLAVDGLRVQVADLEALDGTPVLDVKPVLGAVNER</sequence>
<evidence type="ECO:0000256" key="3">
    <source>
        <dbReference type="SAM" id="MobiDB-lite"/>
    </source>
</evidence>
<organism evidence="5 6">
    <name type="scientific">Micromonospora profundi</name>
    <dbReference type="NCBI Taxonomy" id="1420889"/>
    <lineage>
        <taxon>Bacteria</taxon>
        <taxon>Bacillati</taxon>
        <taxon>Actinomycetota</taxon>
        <taxon>Actinomycetes</taxon>
        <taxon>Micromonosporales</taxon>
        <taxon>Micromonosporaceae</taxon>
        <taxon>Micromonospora</taxon>
    </lineage>
</organism>
<accession>A0AAJ6HT10</accession>
<dbReference type="PROSITE" id="PS01318">
    <property type="entry name" value="TSAA_1"/>
    <property type="match status" value="1"/>
</dbReference>
<dbReference type="PROSITE" id="PS51668">
    <property type="entry name" value="TSAA_2"/>
    <property type="match status" value="1"/>
</dbReference>
<dbReference type="PANTHER" id="PTHR12818">
    <property type="entry name" value="TRNA (ADENINE(37)-N6)-METHYLTRANSFERASE"/>
    <property type="match status" value="1"/>
</dbReference>
<dbReference type="RefSeq" id="WP_167943728.1">
    <property type="nucleotide sequence ID" value="NZ_CP130472.1"/>
</dbReference>
<evidence type="ECO:0000313" key="5">
    <source>
        <dbReference type="EMBL" id="WLS43744.1"/>
    </source>
</evidence>
<dbReference type="InterPro" id="IPR023368">
    <property type="entry name" value="UPF0066_cons_site"/>
</dbReference>
<dbReference type="PANTHER" id="PTHR12818:SF0">
    <property type="entry name" value="TRNA (ADENINE(37)-N6)-METHYLTRANSFERASE"/>
    <property type="match status" value="1"/>
</dbReference>
<evidence type="ECO:0000259" key="4">
    <source>
        <dbReference type="PROSITE" id="PS51668"/>
    </source>
</evidence>